<dbReference type="GeneID" id="108900274"/>
<feature type="compositionally biased region" description="Basic and acidic residues" evidence="1">
    <location>
        <begin position="166"/>
        <end position="175"/>
    </location>
</feature>
<feature type="region of interest" description="Disordered" evidence="1">
    <location>
        <begin position="235"/>
        <end position="320"/>
    </location>
</feature>
<evidence type="ECO:0000256" key="2">
    <source>
        <dbReference type="SAM" id="SignalP"/>
    </source>
</evidence>
<feature type="region of interest" description="Disordered" evidence="1">
    <location>
        <begin position="159"/>
        <end position="217"/>
    </location>
</feature>
<keyword evidence="2" id="KW-0732">Signal</keyword>
<feature type="compositionally biased region" description="Polar residues" evidence="1">
    <location>
        <begin position="179"/>
        <end position="200"/>
    </location>
</feature>
<dbReference type="RefSeq" id="XP_018556768.1">
    <property type="nucleotide sequence ID" value="XM_018701252.2"/>
</dbReference>
<protein>
    <submittedName>
        <fullName evidence="4">Uncharacterized protein LOC108900274</fullName>
    </submittedName>
</protein>
<feature type="chain" id="PRO_5042500177" evidence="2">
    <location>
        <begin position="24"/>
        <end position="478"/>
    </location>
</feature>
<evidence type="ECO:0000256" key="1">
    <source>
        <dbReference type="SAM" id="MobiDB-lite"/>
    </source>
</evidence>
<feature type="compositionally biased region" description="Polar residues" evidence="1">
    <location>
        <begin position="389"/>
        <end position="404"/>
    </location>
</feature>
<evidence type="ECO:0000313" key="4">
    <source>
        <dbReference type="RefSeq" id="XP_018556768.1"/>
    </source>
</evidence>
<feature type="signal peptide" evidence="2">
    <location>
        <begin position="1"/>
        <end position="23"/>
    </location>
</feature>
<name>A0AAJ7QIB5_LATCA</name>
<feature type="region of interest" description="Disordered" evidence="1">
    <location>
        <begin position="420"/>
        <end position="478"/>
    </location>
</feature>
<evidence type="ECO:0000313" key="3">
    <source>
        <dbReference type="Proteomes" id="UP000694890"/>
    </source>
</evidence>
<accession>A0AAJ7QIB5</accession>
<feature type="region of interest" description="Disordered" evidence="1">
    <location>
        <begin position="359"/>
        <end position="405"/>
    </location>
</feature>
<organism evidence="3 4">
    <name type="scientific">Lates calcarifer</name>
    <name type="common">Barramundi</name>
    <name type="synonym">Holocentrus calcarifer</name>
    <dbReference type="NCBI Taxonomy" id="8187"/>
    <lineage>
        <taxon>Eukaryota</taxon>
        <taxon>Metazoa</taxon>
        <taxon>Chordata</taxon>
        <taxon>Craniata</taxon>
        <taxon>Vertebrata</taxon>
        <taxon>Euteleostomi</taxon>
        <taxon>Actinopterygii</taxon>
        <taxon>Neopterygii</taxon>
        <taxon>Teleostei</taxon>
        <taxon>Neoteleostei</taxon>
        <taxon>Acanthomorphata</taxon>
        <taxon>Carangaria</taxon>
        <taxon>Carangaria incertae sedis</taxon>
        <taxon>Centropomidae</taxon>
        <taxon>Lates</taxon>
    </lineage>
</organism>
<feature type="compositionally biased region" description="Polar residues" evidence="1">
    <location>
        <begin position="429"/>
        <end position="459"/>
    </location>
</feature>
<feature type="compositionally biased region" description="Polar residues" evidence="1">
    <location>
        <begin position="365"/>
        <end position="376"/>
    </location>
</feature>
<reference evidence="4" key="1">
    <citation type="submission" date="2025-08" db="UniProtKB">
        <authorList>
            <consortium name="RefSeq"/>
        </authorList>
    </citation>
    <scope>IDENTIFICATION</scope>
    <source>
        <tissue evidence="4">Brain</tissue>
    </source>
</reference>
<feature type="compositionally biased region" description="Polar residues" evidence="1">
    <location>
        <begin position="207"/>
        <end position="217"/>
    </location>
</feature>
<sequence>MLWHAEMACGVHLGILLICLVQAEHVCCLWATQAPSSQRQNGNRYVGFSQQDSGLRGLGGSYPQNQFRQVSIYPGSAKSSSLNPQAAVSSAYNHGLSSSSYTKTVSQPAQSGHTSVRLIDHSSVSNPNWRMMNSKPVKVQKEPKKPYLGLSTDIASGSSVSKYSKNKNDLNDIGKRTWPVQQGTQRTSQYLSSNSASVQSPFRERGSFTSASHQSAVAKTPAYYGPRGFSPSMKSSSLFSAGVPAPQRNSGLTQTSASAPARVSSRSNAEVSKPSHFSPAQIKRTRNYPSQTEAGKPYRSKLFPVNGGSAQGGYRPTSSMASSYVSYTQSLPAPSKQNAPVSFEPRSLKVPTGFNYKPSYASAEQKPSSSVQTFRNGRNPAQGAHNLPASGSSRAGTSPQQFAPTRTYDIPQQFGGFAIRRLKEPADQNEVNVQKPQDPSTAPLRQTASYKPQGQSVSPESKWKRVRLHPGLLKVQQA</sequence>
<dbReference type="Proteomes" id="UP000694890">
    <property type="component" value="Linkage group LG3"/>
</dbReference>
<dbReference type="AlphaFoldDB" id="A0AAJ7QIB5"/>
<dbReference type="KEGG" id="lcf:108900274"/>
<gene>
    <name evidence="4" type="primary">LOC108900274</name>
</gene>
<proteinExistence type="predicted"/>
<feature type="compositionally biased region" description="Low complexity" evidence="1">
    <location>
        <begin position="256"/>
        <end position="269"/>
    </location>
</feature>